<dbReference type="InterPro" id="IPR032632">
    <property type="entry name" value="Peptidase_M16_M"/>
</dbReference>
<keyword evidence="10" id="KW-1185">Reference proteome</keyword>
<dbReference type="InParanoid" id="F4X530"/>
<dbReference type="InterPro" id="IPR011249">
    <property type="entry name" value="Metalloenz_LuxS/M16"/>
</dbReference>
<feature type="domain" description="Peptidase M16 middle/third" evidence="8">
    <location>
        <begin position="359"/>
        <end position="523"/>
    </location>
</feature>
<keyword evidence="2" id="KW-0645">Protease</keyword>
<keyword evidence="4" id="KW-0378">Hydrolase</keyword>
<evidence type="ECO:0000256" key="5">
    <source>
        <dbReference type="ARBA" id="ARBA00022833"/>
    </source>
</evidence>
<dbReference type="AlphaFoldDB" id="F4X530"/>
<dbReference type="PANTHER" id="PTHR43690:SF18">
    <property type="entry name" value="INSULIN-DEGRADING ENZYME-RELATED"/>
    <property type="match status" value="1"/>
</dbReference>
<feature type="domain" description="Peptidase M16 N-terminal" evidence="7">
    <location>
        <begin position="51"/>
        <end position="167"/>
    </location>
</feature>
<evidence type="ECO:0000313" key="10">
    <source>
        <dbReference type="Proteomes" id="UP000007755"/>
    </source>
</evidence>
<reference evidence="9" key="1">
    <citation type="submission" date="2011-02" db="EMBL/GenBank/DDBJ databases">
        <title>The genome of the leaf-cutting ant Acromyrmex echinatior suggests key adaptations to social evolution and fungus farming.</title>
        <authorList>
            <person name="Nygaard S."/>
            <person name="Zhang G."/>
        </authorList>
    </citation>
    <scope>NUCLEOTIDE SEQUENCE</scope>
</reference>
<evidence type="ECO:0000256" key="3">
    <source>
        <dbReference type="ARBA" id="ARBA00022723"/>
    </source>
</evidence>
<accession>F4X530</accession>
<dbReference type="STRING" id="103372.F4X530"/>
<protein>
    <submittedName>
        <fullName evidence="9">Nardilysin</fullName>
    </submittedName>
</protein>
<dbReference type="GO" id="GO:0006508">
    <property type="term" value="P:proteolysis"/>
    <property type="evidence" value="ECO:0007669"/>
    <property type="project" value="UniProtKB-KW"/>
</dbReference>
<dbReference type="InterPro" id="IPR011765">
    <property type="entry name" value="Pept_M16_N"/>
</dbReference>
<comment type="similarity">
    <text evidence="1">Belongs to the peptidase M16 family.</text>
</comment>
<keyword evidence="3" id="KW-0479">Metal-binding</keyword>
<gene>
    <name evidence="9" type="ORF">G5I_13453</name>
</gene>
<evidence type="ECO:0000256" key="1">
    <source>
        <dbReference type="ARBA" id="ARBA00007261"/>
    </source>
</evidence>
<dbReference type="GO" id="GO:0008237">
    <property type="term" value="F:metallopeptidase activity"/>
    <property type="evidence" value="ECO:0007669"/>
    <property type="project" value="UniProtKB-KW"/>
</dbReference>
<evidence type="ECO:0000256" key="6">
    <source>
        <dbReference type="ARBA" id="ARBA00023049"/>
    </source>
</evidence>
<dbReference type="eggNOG" id="KOG0959">
    <property type="taxonomic scope" value="Eukaryota"/>
</dbReference>
<dbReference type="EMBL" id="GL888680">
    <property type="protein sequence ID" value="EGI58487.1"/>
    <property type="molecule type" value="Genomic_DNA"/>
</dbReference>
<keyword evidence="6" id="KW-0482">Metalloprotease</keyword>
<name>F4X530_ACREC</name>
<sequence length="533" mass="63144">MPVVKDWDSAKSQAEHLHPQIYKSETDKREYRTIRLPNGLEALLISCEHLTTSSSQENKAACSLCLDVGEFSNPPEILNITYFLTMEYMYFQKPEIRSEECITFKNFIHDHDGTTHVTVENEHTIFYFDIKENNLFLALHKFGLFFINPIMPKYIFMENLNALKTEFQVEFKSRIRYEQILYFSAQTGHPVNMCSEDNLTEIINNTDYDKLYDMMDRFKKRHYSAHRMKLAIRSGLSLDTMEKFVKACFVHVPNNRMPPDNFSKFKKNLPFDISAFRKMYKVNDNTEHLTRLQITWALPSFSDFYKCNSYQYIPWIIGYKGKGSLISYLRQKMWSPISDNNMFYCEIQQNSIYSLLQLIIPLTSKGQKHLEDKVEPWQQTAFTDIEIPKEWIERWKVIEPLLEFYLLPNIFLTKLYLRALKTPNEKIEKYPVKLYSNSLSEIWYRPDFKHCLPKCCMHFYFISPLKLQPLKNRVLMDMYCRLLEQLLAEELYPAIQIGFKYNIIVNNNGFTLKISGPNKTLPVSIRLKCALEL</sequence>
<dbReference type="PANTHER" id="PTHR43690">
    <property type="entry name" value="NARDILYSIN"/>
    <property type="match status" value="1"/>
</dbReference>
<dbReference type="OrthoDB" id="7549061at2759"/>
<evidence type="ECO:0000313" key="9">
    <source>
        <dbReference type="EMBL" id="EGI58487.1"/>
    </source>
</evidence>
<dbReference type="GO" id="GO:0046872">
    <property type="term" value="F:metal ion binding"/>
    <property type="evidence" value="ECO:0007669"/>
    <property type="project" value="UniProtKB-KW"/>
</dbReference>
<evidence type="ECO:0000259" key="8">
    <source>
        <dbReference type="Pfam" id="PF16187"/>
    </source>
</evidence>
<dbReference type="Pfam" id="PF16187">
    <property type="entry name" value="Peptidase_M16_M"/>
    <property type="match status" value="1"/>
</dbReference>
<evidence type="ECO:0000256" key="2">
    <source>
        <dbReference type="ARBA" id="ARBA00022670"/>
    </source>
</evidence>
<evidence type="ECO:0000259" key="7">
    <source>
        <dbReference type="Pfam" id="PF00675"/>
    </source>
</evidence>
<organism evidence="10">
    <name type="scientific">Acromyrmex echinatior</name>
    <name type="common">Panamanian leafcutter ant</name>
    <name type="synonym">Acromyrmex octospinosus echinatior</name>
    <dbReference type="NCBI Taxonomy" id="103372"/>
    <lineage>
        <taxon>Eukaryota</taxon>
        <taxon>Metazoa</taxon>
        <taxon>Ecdysozoa</taxon>
        <taxon>Arthropoda</taxon>
        <taxon>Hexapoda</taxon>
        <taxon>Insecta</taxon>
        <taxon>Pterygota</taxon>
        <taxon>Neoptera</taxon>
        <taxon>Endopterygota</taxon>
        <taxon>Hymenoptera</taxon>
        <taxon>Apocrita</taxon>
        <taxon>Aculeata</taxon>
        <taxon>Formicoidea</taxon>
        <taxon>Formicidae</taxon>
        <taxon>Myrmicinae</taxon>
        <taxon>Acromyrmex</taxon>
    </lineage>
</organism>
<dbReference type="InterPro" id="IPR050626">
    <property type="entry name" value="Peptidase_M16"/>
</dbReference>
<evidence type="ECO:0000256" key="4">
    <source>
        <dbReference type="ARBA" id="ARBA00022801"/>
    </source>
</evidence>
<keyword evidence="5" id="KW-0862">Zinc</keyword>
<dbReference type="Gene3D" id="3.30.830.10">
    <property type="entry name" value="Metalloenzyme, LuxS/M16 peptidase-like"/>
    <property type="match status" value="3"/>
</dbReference>
<proteinExistence type="inferred from homology"/>
<dbReference type="Pfam" id="PF00675">
    <property type="entry name" value="Peptidase_M16"/>
    <property type="match status" value="1"/>
</dbReference>
<dbReference type="SUPFAM" id="SSF63411">
    <property type="entry name" value="LuxS/MPP-like metallohydrolase"/>
    <property type="match status" value="3"/>
</dbReference>
<dbReference type="Proteomes" id="UP000007755">
    <property type="component" value="Unassembled WGS sequence"/>
</dbReference>